<dbReference type="SUPFAM" id="SSF88713">
    <property type="entry name" value="Glycoside hydrolase/deacetylase"/>
    <property type="match status" value="1"/>
</dbReference>
<dbReference type="GO" id="GO:0016810">
    <property type="term" value="F:hydrolase activity, acting on carbon-nitrogen (but not peptide) bonds"/>
    <property type="evidence" value="ECO:0007669"/>
    <property type="project" value="InterPro"/>
</dbReference>
<proteinExistence type="predicted"/>
<dbReference type="PANTHER" id="PTHR10587">
    <property type="entry name" value="GLYCOSYL TRANSFERASE-RELATED"/>
    <property type="match status" value="1"/>
</dbReference>
<dbReference type="PROSITE" id="PS51677">
    <property type="entry name" value="NODB"/>
    <property type="match status" value="1"/>
</dbReference>
<reference evidence="3" key="1">
    <citation type="submission" date="2016-10" db="EMBL/GenBank/DDBJ databases">
        <authorList>
            <person name="Varghese N."/>
            <person name="Submissions S."/>
        </authorList>
    </citation>
    <scope>NUCLEOTIDE SEQUENCE [LARGE SCALE GENOMIC DNA]</scope>
    <source>
        <strain evidence="3">CGMCC 1.3703</strain>
    </source>
</reference>
<dbReference type="RefSeq" id="WP_089654408.1">
    <property type="nucleotide sequence ID" value="NZ_FNIZ01000024.1"/>
</dbReference>
<dbReference type="NCBIfam" id="TIGR02764">
    <property type="entry name" value="spore_ybaN_pdaB"/>
    <property type="match status" value="1"/>
</dbReference>
<dbReference type="PANTHER" id="PTHR10587:SF128">
    <property type="entry name" value="POLYSACCHARIDE DEACETYLASE PDAB-RELATED"/>
    <property type="match status" value="1"/>
</dbReference>
<dbReference type="Gene3D" id="3.20.20.370">
    <property type="entry name" value="Glycoside hydrolase/deacetylase"/>
    <property type="match status" value="1"/>
</dbReference>
<dbReference type="Proteomes" id="UP000198860">
    <property type="component" value="Unassembled WGS sequence"/>
</dbReference>
<feature type="domain" description="NodB homology" evidence="1">
    <location>
        <begin position="56"/>
        <end position="235"/>
    </location>
</feature>
<gene>
    <name evidence="2" type="ORF">SAMN05421677_1243</name>
</gene>
<dbReference type="GO" id="GO:0005975">
    <property type="term" value="P:carbohydrate metabolic process"/>
    <property type="evidence" value="ECO:0007669"/>
    <property type="project" value="InterPro"/>
</dbReference>
<dbReference type="GO" id="GO:0016020">
    <property type="term" value="C:membrane"/>
    <property type="evidence" value="ECO:0007669"/>
    <property type="project" value="TreeGrafter"/>
</dbReference>
<dbReference type="EMBL" id="FNIZ01000024">
    <property type="protein sequence ID" value="SDP60312.1"/>
    <property type="molecule type" value="Genomic_DNA"/>
</dbReference>
<accession>A0A1H0U1Y1</accession>
<evidence type="ECO:0000313" key="3">
    <source>
        <dbReference type="Proteomes" id="UP000198860"/>
    </source>
</evidence>
<dbReference type="AlphaFoldDB" id="A0A1H0U1Y1"/>
<dbReference type="InterPro" id="IPR050248">
    <property type="entry name" value="Polysacc_deacetylase_ArnD"/>
</dbReference>
<dbReference type="Pfam" id="PF01522">
    <property type="entry name" value="Polysacc_deac_1"/>
    <property type="match status" value="1"/>
</dbReference>
<protein>
    <submittedName>
        <fullName evidence="2">Polysaccharide deacetylase family sporulation protein PdaB</fullName>
    </submittedName>
</protein>
<keyword evidence="3" id="KW-1185">Reference proteome</keyword>
<evidence type="ECO:0000313" key="2">
    <source>
        <dbReference type="EMBL" id="SDP60312.1"/>
    </source>
</evidence>
<name>A0A1H0U1Y1_HALAD</name>
<dbReference type="InterPro" id="IPR011330">
    <property type="entry name" value="Glyco_hydro/deAcase_b/a-brl"/>
</dbReference>
<dbReference type="OrthoDB" id="9806342at2"/>
<organism evidence="2 3">
    <name type="scientific">Halobacillus aidingensis</name>
    <dbReference type="NCBI Taxonomy" id="240303"/>
    <lineage>
        <taxon>Bacteria</taxon>
        <taxon>Bacillati</taxon>
        <taxon>Bacillota</taxon>
        <taxon>Bacilli</taxon>
        <taxon>Bacillales</taxon>
        <taxon>Bacillaceae</taxon>
        <taxon>Halobacillus</taxon>
    </lineage>
</organism>
<evidence type="ECO:0000259" key="1">
    <source>
        <dbReference type="PROSITE" id="PS51677"/>
    </source>
</evidence>
<sequence length="252" mass="28573">MSFYTWKAERMKRYGVVVALAFFCALFLWIGQWSQLPVFSNEGEPRALTQGSDKNSNVALTFNISWGTEKVHDVLKQLEANKAQATFFVSGEWAERHPDIIKAIHEGKHEIGMMGYKYESYLEQKPAQVQQDLNKAKETFEKLGFEEIKWIRPPHGHMDKEVLKMIEDKGMQAVQWSINPRDWENPGTNSIIDTVLNEGSEGDIILMHASDSVKQTAKALEVILPGLKQKGLKFVSITELVSGAESETTQIE</sequence>
<dbReference type="STRING" id="240303.SAMN05421677_1243"/>
<dbReference type="InterPro" id="IPR002509">
    <property type="entry name" value="NODB_dom"/>
</dbReference>
<dbReference type="InterPro" id="IPR014132">
    <property type="entry name" value="PdaB-like"/>
</dbReference>